<feature type="domain" description="Helicase ATP-binding" evidence="2">
    <location>
        <begin position="56"/>
        <end position="219"/>
    </location>
</feature>
<dbReference type="InterPro" id="IPR001650">
    <property type="entry name" value="Helicase_C-like"/>
</dbReference>
<organism evidence="4 5">
    <name type="scientific">Rhodopseudomonas rhenobacensis</name>
    <dbReference type="NCBI Taxonomy" id="87461"/>
    <lineage>
        <taxon>Bacteria</taxon>
        <taxon>Pseudomonadati</taxon>
        <taxon>Pseudomonadota</taxon>
        <taxon>Alphaproteobacteria</taxon>
        <taxon>Hyphomicrobiales</taxon>
        <taxon>Nitrobacteraceae</taxon>
        <taxon>Rhodopseudomonas</taxon>
    </lineage>
</organism>
<dbReference type="PANTHER" id="PTHR45766">
    <property type="entry name" value="DNA ANNEALING HELICASE AND ENDONUCLEASE ZRANB3 FAMILY MEMBER"/>
    <property type="match status" value="1"/>
</dbReference>
<dbReference type="Gene3D" id="3.40.50.300">
    <property type="entry name" value="P-loop containing nucleotide triphosphate hydrolases"/>
    <property type="match status" value="1"/>
</dbReference>
<dbReference type="SUPFAM" id="SSF52540">
    <property type="entry name" value="P-loop containing nucleoside triphosphate hydrolases"/>
    <property type="match status" value="1"/>
</dbReference>
<dbReference type="EMBL" id="JACHIH010000002">
    <property type="protein sequence ID" value="MBB5045952.1"/>
    <property type="molecule type" value="Genomic_DNA"/>
</dbReference>
<dbReference type="PANTHER" id="PTHR45766:SF6">
    <property type="entry name" value="SWI_SNF-RELATED MATRIX-ASSOCIATED ACTIN-DEPENDENT REGULATOR OF CHROMATIN SUBFAMILY A-LIKE PROTEIN 1"/>
    <property type="match status" value="1"/>
</dbReference>
<dbReference type="AlphaFoldDB" id="A0A7W7Z103"/>
<dbReference type="GO" id="GO:0005524">
    <property type="term" value="F:ATP binding"/>
    <property type="evidence" value="ECO:0007669"/>
    <property type="project" value="InterPro"/>
</dbReference>
<evidence type="ECO:0000259" key="3">
    <source>
        <dbReference type="PROSITE" id="PS51194"/>
    </source>
</evidence>
<comment type="caution">
    <text evidence="4">The sequence shown here is derived from an EMBL/GenBank/DDBJ whole genome shotgun (WGS) entry which is preliminary data.</text>
</comment>
<dbReference type="InterPro" id="IPR027417">
    <property type="entry name" value="P-loop_NTPase"/>
</dbReference>
<dbReference type="SMART" id="SM00487">
    <property type="entry name" value="DEXDc"/>
    <property type="match status" value="1"/>
</dbReference>
<dbReference type="InterPro" id="IPR014001">
    <property type="entry name" value="Helicase_ATP-bd"/>
</dbReference>
<feature type="domain" description="Helicase C-terminal" evidence="3">
    <location>
        <begin position="502"/>
        <end position="663"/>
    </location>
</feature>
<dbReference type="PROSITE" id="PS51194">
    <property type="entry name" value="HELICASE_CTER"/>
    <property type="match status" value="1"/>
</dbReference>
<keyword evidence="5" id="KW-1185">Reference proteome</keyword>
<evidence type="ECO:0000313" key="4">
    <source>
        <dbReference type="EMBL" id="MBB5045952.1"/>
    </source>
</evidence>
<dbReference type="CDD" id="cd18785">
    <property type="entry name" value="SF2_C"/>
    <property type="match status" value="1"/>
</dbReference>
<dbReference type="InterPro" id="IPR038718">
    <property type="entry name" value="SNF2-like_sf"/>
</dbReference>
<evidence type="ECO:0000256" key="1">
    <source>
        <dbReference type="ARBA" id="ARBA00022801"/>
    </source>
</evidence>
<dbReference type="Pfam" id="PF00271">
    <property type="entry name" value="Helicase_C"/>
    <property type="match status" value="1"/>
</dbReference>
<gene>
    <name evidence="4" type="ORF">HNR60_000687</name>
</gene>
<dbReference type="Gene3D" id="3.40.50.10810">
    <property type="entry name" value="Tandem AAA-ATPase domain"/>
    <property type="match status" value="1"/>
</dbReference>
<dbReference type="Proteomes" id="UP000542353">
    <property type="component" value="Unassembled WGS sequence"/>
</dbReference>
<dbReference type="RefSeq" id="WP_184254286.1">
    <property type="nucleotide sequence ID" value="NZ_JACHIH010000002.1"/>
</dbReference>
<reference evidence="4 5" key="1">
    <citation type="submission" date="2020-08" db="EMBL/GenBank/DDBJ databases">
        <title>Genomic Encyclopedia of Type Strains, Phase IV (KMG-IV): sequencing the most valuable type-strain genomes for metagenomic binning, comparative biology and taxonomic classification.</title>
        <authorList>
            <person name="Goeker M."/>
        </authorList>
    </citation>
    <scope>NUCLEOTIDE SEQUENCE [LARGE SCALE GENOMIC DNA]</scope>
    <source>
        <strain evidence="4 5">DSM 12706</strain>
    </source>
</reference>
<proteinExistence type="predicted"/>
<name>A0A7W7Z103_9BRAD</name>
<dbReference type="GO" id="GO:0016787">
    <property type="term" value="F:hydrolase activity"/>
    <property type="evidence" value="ECO:0007669"/>
    <property type="project" value="UniProtKB-KW"/>
</dbReference>
<dbReference type="Pfam" id="PF00176">
    <property type="entry name" value="SNF2-rel_dom"/>
    <property type="match status" value="1"/>
</dbReference>
<evidence type="ECO:0000313" key="5">
    <source>
        <dbReference type="Proteomes" id="UP000542353"/>
    </source>
</evidence>
<evidence type="ECO:0008006" key="6">
    <source>
        <dbReference type="Google" id="ProtNLM"/>
    </source>
</evidence>
<protein>
    <recommendedName>
        <fullName evidence="6">Helicase-like protein</fullName>
    </recommendedName>
</protein>
<sequence length="711" mass="79292">MLPIEPLNLHARQWQFLSNPDGYAQASATAGRKLALESTRRQFVTAADILVRLNGSLGEEPRRGLLLADDVGLGKTSVAALVAWVVASSGGGRSVRILAPNDVMVRRWEAELLDHIAPLGSCAPHLDVRKNHVKARRVVRLSSGSIQVVKHSYASSESPLACDLLIVDEAHRAKGEQTSFSKALRRQRKYAKRVLILTATPFSIRIEELQRMLELIGADEAVPFVRAFSHALEDLYSGNTSRSPEIVAECLAAKAKAAVEAMAKFVIRHSVDDLPAEQHWFGDRDDWSIPVPPAKPSEEELILRMDRALRVASQEGAITGGARNDPRFHVGWRHFDDVSRELHLESVPLLAEPAKSVVSNHLAAVEQLRKEVGIHSKIAAVTEEVKNAIALGEKVLLFCHHHATAQELTACLDKNLPTLKKLPSPGPRLWEIAWNEALGWAHDDNDEQNLRRPFVRWLCGDLIRTQTWSWFGADPSGLSNLAEAINTTPARGCRKAELISDAARRLYDAMKVSSSSREVLKRSTERLDLLPGANGASRVLAVCDPSEDQREAHLFVHNRQPDTAISVFNSPFGPDVLVVTDKLSEGIDLHRYCRHLVHYELDPSPIRTVQRNGRVRRVNSWAAVTGKSIKYAYPAFRGTRDHRVVQIMKKRIDSFSLLLGGVQDFDIDQVAESDERWRNEVIQLAKKRLATSAKILRAREFSEDARMQRLV</sequence>
<dbReference type="InterPro" id="IPR000330">
    <property type="entry name" value="SNF2_N"/>
</dbReference>
<keyword evidence="1" id="KW-0378">Hydrolase</keyword>
<evidence type="ECO:0000259" key="2">
    <source>
        <dbReference type="PROSITE" id="PS51192"/>
    </source>
</evidence>
<dbReference type="PROSITE" id="PS51192">
    <property type="entry name" value="HELICASE_ATP_BIND_1"/>
    <property type="match status" value="1"/>
</dbReference>
<accession>A0A7W7Z103</accession>